<proteinExistence type="predicted"/>
<keyword evidence="6" id="KW-1185">Reference proteome</keyword>
<feature type="domain" description="HTH araC/xylS-type" evidence="4">
    <location>
        <begin position="183"/>
        <end position="281"/>
    </location>
</feature>
<protein>
    <submittedName>
        <fullName evidence="5">AraC family transcriptional regulator</fullName>
    </submittedName>
</protein>
<keyword evidence="3" id="KW-0804">Transcription</keyword>
<dbReference type="Pfam" id="PF22200">
    <property type="entry name" value="ExsA_N"/>
    <property type="match status" value="1"/>
</dbReference>
<dbReference type="InterPro" id="IPR009057">
    <property type="entry name" value="Homeodomain-like_sf"/>
</dbReference>
<dbReference type="EMBL" id="RBCJ01000001">
    <property type="protein sequence ID" value="RKN83312.1"/>
    <property type="molecule type" value="Genomic_DNA"/>
</dbReference>
<dbReference type="SUPFAM" id="SSF46689">
    <property type="entry name" value="Homeodomain-like"/>
    <property type="match status" value="2"/>
</dbReference>
<organism evidence="5 6">
    <name type="scientific">Ulvibacterium marinum</name>
    <dbReference type="NCBI Taxonomy" id="2419782"/>
    <lineage>
        <taxon>Bacteria</taxon>
        <taxon>Pseudomonadati</taxon>
        <taxon>Bacteroidota</taxon>
        <taxon>Flavobacteriia</taxon>
        <taxon>Flavobacteriales</taxon>
        <taxon>Flavobacteriaceae</taxon>
        <taxon>Ulvibacterium</taxon>
    </lineage>
</organism>
<evidence type="ECO:0000313" key="6">
    <source>
        <dbReference type="Proteomes" id="UP000276603"/>
    </source>
</evidence>
<accession>A0A3B0CBB7</accession>
<dbReference type="PRINTS" id="PR00032">
    <property type="entry name" value="HTHARAC"/>
</dbReference>
<dbReference type="RefSeq" id="WP_120710519.1">
    <property type="nucleotide sequence ID" value="NZ_RBCJ01000001.1"/>
</dbReference>
<dbReference type="PANTHER" id="PTHR43280">
    <property type="entry name" value="ARAC-FAMILY TRANSCRIPTIONAL REGULATOR"/>
    <property type="match status" value="1"/>
</dbReference>
<dbReference type="Pfam" id="PF12833">
    <property type="entry name" value="HTH_18"/>
    <property type="match status" value="1"/>
</dbReference>
<sequence length="288" mass="33585">MKVVPQAFYQNSKIEKILLKGLSCILEKKVVHADPQNQRYLASHAITLVRNGKLQIETYEGNVEIIQKNELIFLPKGMYMISDIIPKNDVFTALVFFFDDTICNAFLSSFGQLHSEKVCGLLRIDFNEDLRLFTDTLTNLYRGRNRNQFTRLKLIEFLHLIALSKQGKDFVNRLQSLKTKERKSIRSFMEEHFDKPLDIEDYAYLTGRSVSTFQRDFKRRYHISPKKWLIQKRLDKAALLLRTTSNSVNGITSGVGYENTSHFIKAFHKNFGISPKQYQIQHRKNALI</sequence>
<dbReference type="Gene3D" id="1.10.10.60">
    <property type="entry name" value="Homeodomain-like"/>
    <property type="match status" value="1"/>
</dbReference>
<keyword evidence="2" id="KW-0238">DNA-binding</keyword>
<evidence type="ECO:0000256" key="1">
    <source>
        <dbReference type="ARBA" id="ARBA00023015"/>
    </source>
</evidence>
<gene>
    <name evidence="5" type="ORF">D7Z94_05660</name>
</gene>
<dbReference type="PANTHER" id="PTHR43280:SF2">
    <property type="entry name" value="HTH-TYPE TRANSCRIPTIONAL REGULATOR EXSA"/>
    <property type="match status" value="1"/>
</dbReference>
<name>A0A3B0CBB7_9FLAO</name>
<dbReference type="GO" id="GO:0003700">
    <property type="term" value="F:DNA-binding transcription factor activity"/>
    <property type="evidence" value="ECO:0007669"/>
    <property type="project" value="InterPro"/>
</dbReference>
<dbReference type="Proteomes" id="UP000276603">
    <property type="component" value="Unassembled WGS sequence"/>
</dbReference>
<evidence type="ECO:0000256" key="2">
    <source>
        <dbReference type="ARBA" id="ARBA00023125"/>
    </source>
</evidence>
<dbReference type="GO" id="GO:0043565">
    <property type="term" value="F:sequence-specific DNA binding"/>
    <property type="evidence" value="ECO:0007669"/>
    <property type="project" value="InterPro"/>
</dbReference>
<dbReference type="PROSITE" id="PS01124">
    <property type="entry name" value="HTH_ARAC_FAMILY_2"/>
    <property type="match status" value="1"/>
</dbReference>
<dbReference type="InterPro" id="IPR018060">
    <property type="entry name" value="HTH_AraC"/>
</dbReference>
<dbReference type="InterPro" id="IPR054015">
    <property type="entry name" value="ExsA-like_N"/>
</dbReference>
<dbReference type="SMART" id="SM00342">
    <property type="entry name" value="HTH_ARAC"/>
    <property type="match status" value="1"/>
</dbReference>
<comment type="caution">
    <text evidence="5">The sequence shown here is derived from an EMBL/GenBank/DDBJ whole genome shotgun (WGS) entry which is preliminary data.</text>
</comment>
<evidence type="ECO:0000259" key="4">
    <source>
        <dbReference type="PROSITE" id="PS01124"/>
    </source>
</evidence>
<dbReference type="InterPro" id="IPR020449">
    <property type="entry name" value="Tscrpt_reg_AraC-type_HTH"/>
</dbReference>
<evidence type="ECO:0000313" key="5">
    <source>
        <dbReference type="EMBL" id="RKN83312.1"/>
    </source>
</evidence>
<reference evidence="5 6" key="1">
    <citation type="submission" date="2018-10" db="EMBL/GenBank/DDBJ databases">
        <title>Ulvibacterium marinum gen. nov., sp. nov., a novel marine bacterium of the family Flavobacteriaceae, isolated from a culture of the green alga Ulva prolifera.</title>
        <authorList>
            <person name="Zhang Z."/>
        </authorList>
    </citation>
    <scope>NUCLEOTIDE SEQUENCE [LARGE SCALE GENOMIC DNA]</scope>
    <source>
        <strain evidence="5 6">CCMM003</strain>
    </source>
</reference>
<dbReference type="OrthoDB" id="4480133at2"/>
<dbReference type="AlphaFoldDB" id="A0A3B0CBB7"/>
<keyword evidence="1" id="KW-0805">Transcription regulation</keyword>
<evidence type="ECO:0000256" key="3">
    <source>
        <dbReference type="ARBA" id="ARBA00023163"/>
    </source>
</evidence>